<gene>
    <name evidence="1" type="ORF">ACFSDB_04585</name>
</gene>
<dbReference type="Gene3D" id="3.40.630.30">
    <property type="match status" value="1"/>
</dbReference>
<dbReference type="Proteomes" id="UP001597273">
    <property type="component" value="Unassembled WGS sequence"/>
</dbReference>
<keyword evidence="2" id="KW-1185">Reference proteome</keyword>
<dbReference type="SUPFAM" id="SSF55729">
    <property type="entry name" value="Acyl-CoA N-acyltransferases (Nat)"/>
    <property type="match status" value="1"/>
</dbReference>
<evidence type="ECO:0000313" key="2">
    <source>
        <dbReference type="Proteomes" id="UP001597273"/>
    </source>
</evidence>
<name>A0ABW4QF60_9BACL</name>
<organism evidence="1 2">
    <name type="scientific">Planococcus chinensis</name>
    <dbReference type="NCBI Taxonomy" id="272917"/>
    <lineage>
        <taxon>Bacteria</taxon>
        <taxon>Bacillati</taxon>
        <taxon>Bacillota</taxon>
        <taxon>Bacilli</taxon>
        <taxon>Bacillales</taxon>
        <taxon>Caryophanaceae</taxon>
        <taxon>Planococcus</taxon>
    </lineage>
</organism>
<proteinExistence type="predicted"/>
<dbReference type="EMBL" id="JBHUFW010000004">
    <property type="protein sequence ID" value="MFD1862192.1"/>
    <property type="molecule type" value="Genomic_DNA"/>
</dbReference>
<evidence type="ECO:0000313" key="1">
    <source>
        <dbReference type="EMBL" id="MFD1862192.1"/>
    </source>
</evidence>
<reference evidence="2" key="1">
    <citation type="journal article" date="2019" name="Int. J. Syst. Evol. Microbiol.">
        <title>The Global Catalogue of Microorganisms (GCM) 10K type strain sequencing project: providing services to taxonomists for standard genome sequencing and annotation.</title>
        <authorList>
            <consortium name="The Broad Institute Genomics Platform"/>
            <consortium name="The Broad Institute Genome Sequencing Center for Infectious Disease"/>
            <person name="Wu L."/>
            <person name="Ma J."/>
        </authorList>
    </citation>
    <scope>NUCLEOTIDE SEQUENCE [LARGE SCALE GENOMIC DNA]</scope>
    <source>
        <strain evidence="2">CGMCC 1.15475</strain>
    </source>
</reference>
<dbReference type="RefSeq" id="WP_204890765.1">
    <property type="nucleotide sequence ID" value="NZ_JBHUFW010000004.1"/>
</dbReference>
<protein>
    <submittedName>
        <fullName evidence="1">GNAT family N-acetyltransferase</fullName>
    </submittedName>
</protein>
<dbReference type="InterPro" id="IPR016181">
    <property type="entry name" value="Acyl_CoA_acyltransferase"/>
</dbReference>
<sequence length="328" mass="38141">MYEVISLQDKKRWQDVIETMQITDVYYSREYFLSALKLDPGEALLFYYSDRDGEVAYPFIKRPIEGNPEGYFDVSTPFGYGGPVIKSRQNPDALVDAFRNAFSSFCREQQIIAEFIRFHPLQGNALPFKGHLKLTPMYKTFTKELHLDDLLKESLGKPEVVIRKLGTVRHMFEFLALYYSEVRRRDDADSYYFFTDDYFEALISALGPHLHLFGAYQENELLTACYVLGTDKILYLHLEGSLPGERTAEARLELFLKIAEWAEENRFGLFHLGSDYKGDIQAMESIKEKIANLDPDIYYIGEKIHDAKTYGELIRIEEVDTAKRYRNV</sequence>
<accession>A0ABW4QF60</accession>
<comment type="caution">
    <text evidence="1">The sequence shown here is derived from an EMBL/GenBank/DDBJ whole genome shotgun (WGS) entry which is preliminary data.</text>
</comment>